<dbReference type="Pfam" id="PF03401">
    <property type="entry name" value="TctC"/>
    <property type="match status" value="1"/>
</dbReference>
<gene>
    <name evidence="3" type="ORF">CAL28_13800</name>
</gene>
<dbReference type="PIRSF" id="PIRSF017082">
    <property type="entry name" value="YflP"/>
    <property type="match status" value="1"/>
</dbReference>
<dbReference type="InterPro" id="IPR042100">
    <property type="entry name" value="Bug_dom1"/>
</dbReference>
<feature type="chain" id="PRO_5012898830" evidence="2">
    <location>
        <begin position="28"/>
        <end position="331"/>
    </location>
</feature>
<evidence type="ECO:0000313" key="3">
    <source>
        <dbReference type="EMBL" id="OZI60489.1"/>
    </source>
</evidence>
<evidence type="ECO:0000256" key="1">
    <source>
        <dbReference type="ARBA" id="ARBA00006987"/>
    </source>
</evidence>
<dbReference type="RefSeq" id="WP_369597670.1">
    <property type="nucleotide sequence ID" value="NZ_NEVS01000004.1"/>
</dbReference>
<dbReference type="InterPro" id="IPR005064">
    <property type="entry name" value="BUG"/>
</dbReference>
<proteinExistence type="inferred from homology"/>
<dbReference type="PANTHER" id="PTHR42928:SF5">
    <property type="entry name" value="BLR1237 PROTEIN"/>
    <property type="match status" value="1"/>
</dbReference>
<reference evidence="4" key="1">
    <citation type="submission" date="2017-05" db="EMBL/GenBank/DDBJ databases">
        <title>Complete and WGS of Bordetella genogroups.</title>
        <authorList>
            <person name="Spilker T."/>
            <person name="Lipuma J."/>
        </authorList>
    </citation>
    <scope>NUCLEOTIDE SEQUENCE [LARGE SCALE GENOMIC DNA]</scope>
    <source>
        <strain evidence="4">AU8856</strain>
    </source>
</reference>
<evidence type="ECO:0000313" key="4">
    <source>
        <dbReference type="Proteomes" id="UP000215767"/>
    </source>
</evidence>
<dbReference type="CDD" id="cd13578">
    <property type="entry name" value="PBP2_Bug27"/>
    <property type="match status" value="1"/>
</dbReference>
<dbReference type="AlphaFoldDB" id="A0A261UEX3"/>
<organism evidence="3 4">
    <name type="scientific">Bordetella genomosp. 11</name>
    <dbReference type="NCBI Taxonomy" id="1416808"/>
    <lineage>
        <taxon>Bacteria</taxon>
        <taxon>Pseudomonadati</taxon>
        <taxon>Pseudomonadota</taxon>
        <taxon>Betaproteobacteria</taxon>
        <taxon>Burkholderiales</taxon>
        <taxon>Alcaligenaceae</taxon>
        <taxon>Bordetella</taxon>
    </lineage>
</organism>
<dbReference type="Gene3D" id="3.40.190.10">
    <property type="entry name" value="Periplasmic binding protein-like II"/>
    <property type="match status" value="1"/>
</dbReference>
<accession>A0A261UEX3</accession>
<dbReference type="Gene3D" id="3.40.190.150">
    <property type="entry name" value="Bordetella uptake gene, domain 1"/>
    <property type="match status" value="1"/>
</dbReference>
<keyword evidence="2" id="KW-0732">Signal</keyword>
<dbReference type="Proteomes" id="UP000215767">
    <property type="component" value="Unassembled WGS sequence"/>
</dbReference>
<keyword evidence="4" id="KW-1185">Reference proteome</keyword>
<dbReference type="EMBL" id="NEVS01000004">
    <property type="protein sequence ID" value="OZI60489.1"/>
    <property type="molecule type" value="Genomic_DNA"/>
</dbReference>
<name>A0A261UEX3_9BORD</name>
<dbReference type="PANTHER" id="PTHR42928">
    <property type="entry name" value="TRICARBOXYLATE-BINDING PROTEIN"/>
    <property type="match status" value="1"/>
</dbReference>
<sequence>MMYRSRVRRLAAILLGGMLPASSSAWSIPPDTYPQSPITLVVGYGPGGATDTIARLIARSISEDLGQPLVVENKSGASSNVGAESVARSAADGYTLYVGTVANTINRTLFRTLNYDFVRDFTPVGRIANVTNVLVIKEGLPISNVREYIAYARENPGKLTCASSGIGSSIHLSCDLFKVRTGTDILHVPYRGGGPALNALLGGQVDSMFDNLPSALPHIRSGKLRAIGVTAARRTTFAPEIPAIATAGLTDFEVDSWFGLMAPAGTPPAIVARLNAALNKALTRADLQNAYADRGYTVPAGDNSPEAFGRFIDAEIGKWQTVIQAANLTAE</sequence>
<evidence type="ECO:0000256" key="2">
    <source>
        <dbReference type="SAM" id="SignalP"/>
    </source>
</evidence>
<dbReference type="SUPFAM" id="SSF53850">
    <property type="entry name" value="Periplasmic binding protein-like II"/>
    <property type="match status" value="1"/>
</dbReference>
<feature type="signal peptide" evidence="2">
    <location>
        <begin position="1"/>
        <end position="27"/>
    </location>
</feature>
<comment type="similarity">
    <text evidence="1">Belongs to the UPF0065 (bug) family.</text>
</comment>
<protein>
    <submittedName>
        <fullName evidence="3">MFS transporter</fullName>
    </submittedName>
</protein>
<comment type="caution">
    <text evidence="3">The sequence shown here is derived from an EMBL/GenBank/DDBJ whole genome shotgun (WGS) entry which is preliminary data.</text>
</comment>